<feature type="region of interest" description="Disordered" evidence="1">
    <location>
        <begin position="1"/>
        <end position="22"/>
    </location>
</feature>
<protein>
    <submittedName>
        <fullName evidence="2">Uncharacterized protein</fullName>
    </submittedName>
</protein>
<evidence type="ECO:0000313" key="2">
    <source>
        <dbReference type="EMBL" id="ONI30386.1"/>
    </source>
</evidence>
<dbReference type="EMBL" id="CM007651">
    <property type="protein sequence ID" value="ONI30386.1"/>
    <property type="molecule type" value="Genomic_DNA"/>
</dbReference>
<dbReference type="Gramene" id="ONI30386">
    <property type="protein sequence ID" value="ONI30386"/>
    <property type="gene ID" value="PRUPE_1G248100"/>
</dbReference>
<name>A0A251R313_PRUPE</name>
<gene>
    <name evidence="2" type="ORF">PRUPE_1G248100</name>
</gene>
<reference evidence="2 3" key="1">
    <citation type="journal article" date="2013" name="Nat. Genet.">
        <title>The high-quality draft genome of peach (Prunus persica) identifies unique patterns of genetic diversity, domestication and genome evolution.</title>
        <authorList>
            <consortium name="International Peach Genome Initiative"/>
            <person name="Verde I."/>
            <person name="Abbott A.G."/>
            <person name="Scalabrin S."/>
            <person name="Jung S."/>
            <person name="Shu S."/>
            <person name="Marroni F."/>
            <person name="Zhebentyayeva T."/>
            <person name="Dettori M.T."/>
            <person name="Grimwood J."/>
            <person name="Cattonaro F."/>
            <person name="Zuccolo A."/>
            <person name="Rossini L."/>
            <person name="Jenkins J."/>
            <person name="Vendramin E."/>
            <person name="Meisel L.A."/>
            <person name="Decroocq V."/>
            <person name="Sosinski B."/>
            <person name="Prochnik S."/>
            <person name="Mitros T."/>
            <person name="Policriti A."/>
            <person name="Cipriani G."/>
            <person name="Dondini L."/>
            <person name="Ficklin S."/>
            <person name="Goodstein D.M."/>
            <person name="Xuan P."/>
            <person name="Del Fabbro C."/>
            <person name="Aramini V."/>
            <person name="Copetti D."/>
            <person name="Gonzalez S."/>
            <person name="Horner D.S."/>
            <person name="Falchi R."/>
            <person name="Lucas S."/>
            <person name="Mica E."/>
            <person name="Maldonado J."/>
            <person name="Lazzari B."/>
            <person name="Bielenberg D."/>
            <person name="Pirona R."/>
            <person name="Miculan M."/>
            <person name="Barakat A."/>
            <person name="Testolin R."/>
            <person name="Stella A."/>
            <person name="Tartarini S."/>
            <person name="Tonutti P."/>
            <person name="Arus P."/>
            <person name="Orellana A."/>
            <person name="Wells C."/>
            <person name="Main D."/>
            <person name="Vizzotto G."/>
            <person name="Silva H."/>
            <person name="Salamini F."/>
            <person name="Schmutz J."/>
            <person name="Morgante M."/>
            <person name="Rokhsar D.S."/>
        </authorList>
    </citation>
    <scope>NUCLEOTIDE SEQUENCE [LARGE SCALE GENOMIC DNA]</scope>
    <source>
        <strain evidence="3">cv. Nemared</strain>
    </source>
</reference>
<evidence type="ECO:0000256" key="1">
    <source>
        <dbReference type="SAM" id="MobiDB-lite"/>
    </source>
</evidence>
<keyword evidence="3" id="KW-1185">Reference proteome</keyword>
<accession>A0A251R313</accession>
<dbReference type="Proteomes" id="UP000006882">
    <property type="component" value="Chromosome G1"/>
</dbReference>
<sequence>MQALKWESKEEEEPLASLREDPLSRDEEMTHHFQLSLRDFYFYKNFLVDDLKWTSWKMASAACGILGFPFMSIVQPSEEEL</sequence>
<evidence type="ECO:0000313" key="3">
    <source>
        <dbReference type="Proteomes" id="UP000006882"/>
    </source>
</evidence>
<dbReference type="AlphaFoldDB" id="A0A251R313"/>
<proteinExistence type="predicted"/>
<organism evidence="2 3">
    <name type="scientific">Prunus persica</name>
    <name type="common">Peach</name>
    <name type="synonym">Amygdalus persica</name>
    <dbReference type="NCBI Taxonomy" id="3760"/>
    <lineage>
        <taxon>Eukaryota</taxon>
        <taxon>Viridiplantae</taxon>
        <taxon>Streptophyta</taxon>
        <taxon>Embryophyta</taxon>
        <taxon>Tracheophyta</taxon>
        <taxon>Spermatophyta</taxon>
        <taxon>Magnoliopsida</taxon>
        <taxon>eudicotyledons</taxon>
        <taxon>Gunneridae</taxon>
        <taxon>Pentapetalae</taxon>
        <taxon>rosids</taxon>
        <taxon>fabids</taxon>
        <taxon>Rosales</taxon>
        <taxon>Rosaceae</taxon>
        <taxon>Amygdaloideae</taxon>
        <taxon>Amygdaleae</taxon>
        <taxon>Prunus</taxon>
    </lineage>
</organism>